<comment type="caution">
    <text evidence="2">The sequence shown here is derived from an EMBL/GenBank/DDBJ whole genome shotgun (WGS) entry which is preliminary data.</text>
</comment>
<feature type="region of interest" description="Disordered" evidence="1">
    <location>
        <begin position="55"/>
        <end position="78"/>
    </location>
</feature>
<protein>
    <submittedName>
        <fullName evidence="2">Uncharacterized protein</fullName>
    </submittedName>
</protein>
<keyword evidence="3" id="KW-1185">Reference proteome</keyword>
<dbReference type="InterPro" id="IPR057491">
    <property type="entry name" value="DiatomPyrShell"/>
</dbReference>
<dbReference type="Proteomes" id="UP001295423">
    <property type="component" value="Unassembled WGS sequence"/>
</dbReference>
<organism evidence="2 3">
    <name type="scientific">Cylindrotheca closterium</name>
    <dbReference type="NCBI Taxonomy" id="2856"/>
    <lineage>
        <taxon>Eukaryota</taxon>
        <taxon>Sar</taxon>
        <taxon>Stramenopiles</taxon>
        <taxon>Ochrophyta</taxon>
        <taxon>Bacillariophyta</taxon>
        <taxon>Bacillariophyceae</taxon>
        <taxon>Bacillariophycidae</taxon>
        <taxon>Bacillariales</taxon>
        <taxon>Bacillariaceae</taxon>
        <taxon>Cylindrotheca</taxon>
    </lineage>
</organism>
<feature type="compositionally biased region" description="Low complexity" evidence="1">
    <location>
        <begin position="90"/>
        <end position="115"/>
    </location>
</feature>
<evidence type="ECO:0000313" key="3">
    <source>
        <dbReference type="Proteomes" id="UP001295423"/>
    </source>
</evidence>
<sequence>MTRSLQILTCAVGFASVLSFPVTSITSTLKITLTEEASLPFPRTVLFSAHKSRSRSAYSGTKVGDNGPPEKYQQYQQAQYEQQQQQFQQFQQQQFQQLPQPQPQPQYQQQSQSQYHPVGFSNHQSTTSSMPDQLLPVAPDGSELPEKVGSVSYSENSQPWFEDPRGGIKQVSYAAPVNLQPVNLTPPNNQVNQGYSPYVPAGYAPPTNTNTVETGTRTTTNNPQTVPLPTQDFPRPVDMAPPLAVIPPPFPAFFPEPPPPMEEPFTQVARANGLLTEQPTKAVIHGGSRRTWRSDDPTAQTSAVWVQAERPGGPLYANVHFRNGPSSTPQSMKVYSEDGYLRPLQAYFGRPRGVNRAISQTIDVINTADMSFPISATISQSSDFGTYGNSFQGEMSWKNIQGNNAIRTYAQDPNTEFVRVNLETDGLPMECNIEVLQGPGDVRQVIELRSDDGSPWEGIVAVPGNGASVIVRNVGPLEFPIRASVENHGFD</sequence>
<reference evidence="2" key="1">
    <citation type="submission" date="2023-08" db="EMBL/GenBank/DDBJ databases">
        <authorList>
            <person name="Audoor S."/>
            <person name="Bilcke G."/>
        </authorList>
    </citation>
    <scope>NUCLEOTIDE SEQUENCE</scope>
</reference>
<dbReference type="Pfam" id="PF25192">
    <property type="entry name" value="DiatomPyrShell"/>
    <property type="match status" value="1"/>
</dbReference>
<evidence type="ECO:0000313" key="2">
    <source>
        <dbReference type="EMBL" id="CAJ1959514.1"/>
    </source>
</evidence>
<feature type="region of interest" description="Disordered" evidence="1">
    <location>
        <begin position="216"/>
        <end position="235"/>
    </location>
</feature>
<proteinExistence type="predicted"/>
<feature type="region of interest" description="Disordered" evidence="1">
    <location>
        <begin position="90"/>
        <end position="159"/>
    </location>
</feature>
<dbReference type="AlphaFoldDB" id="A0AAD2G1A0"/>
<name>A0AAD2G1A0_9STRA</name>
<feature type="compositionally biased region" description="Low complexity" evidence="1">
    <location>
        <begin position="216"/>
        <end position="227"/>
    </location>
</feature>
<dbReference type="EMBL" id="CAKOGP040002003">
    <property type="protein sequence ID" value="CAJ1959514.1"/>
    <property type="molecule type" value="Genomic_DNA"/>
</dbReference>
<accession>A0AAD2G1A0</accession>
<feature type="compositionally biased region" description="Polar residues" evidence="1">
    <location>
        <begin position="121"/>
        <end position="131"/>
    </location>
</feature>
<gene>
    <name evidence="2" type="ORF">CYCCA115_LOCUS17935</name>
</gene>
<evidence type="ECO:0000256" key="1">
    <source>
        <dbReference type="SAM" id="MobiDB-lite"/>
    </source>
</evidence>